<evidence type="ECO:0000259" key="10">
    <source>
        <dbReference type="Pfam" id="PF00768"/>
    </source>
</evidence>
<comment type="similarity">
    <text evidence="1 9">Belongs to the peptidase S11 family.</text>
</comment>
<keyword evidence="11" id="KW-0121">Carboxypeptidase</keyword>
<keyword evidence="2" id="KW-0732">Signal</keyword>
<feature type="active site" description="Proton acceptor" evidence="7">
    <location>
        <position position="112"/>
    </location>
</feature>
<evidence type="ECO:0000256" key="6">
    <source>
        <dbReference type="ARBA" id="ARBA00023316"/>
    </source>
</evidence>
<dbReference type="GO" id="GO:0071555">
    <property type="term" value="P:cell wall organization"/>
    <property type="evidence" value="ECO:0007669"/>
    <property type="project" value="UniProtKB-KW"/>
</dbReference>
<evidence type="ECO:0000313" key="11">
    <source>
        <dbReference type="EMBL" id="KKS47133.1"/>
    </source>
</evidence>
<keyword evidence="3" id="KW-0378">Hydrolase</keyword>
<dbReference type="PANTHER" id="PTHR21581">
    <property type="entry name" value="D-ALANYL-D-ALANINE CARBOXYPEPTIDASE"/>
    <property type="match status" value="1"/>
</dbReference>
<dbReference type="Proteomes" id="UP000034036">
    <property type="component" value="Unassembled WGS sequence"/>
</dbReference>
<sequence>MSKDDKNFISKFVLVWLFLISLFTFKVPARSSDQGLAQNQEERGDGRAQVIFPFQNRGDNQDEIKKAEDLKRGVFLSADFKAKSIFVSDLSGKKVIFEKDSMAKRPLASVTKLLTALLAKERVPDNFFIPISKRAIFEDNDDGFIAGDRFRRDDLISYMLVASSNDAAYALAEYVSDPVGDAGVGVSGFVSLMNERGLELGMFNSDFSNPNGLDMNLGDLGKFSGADGSAFDVGLLFSYIYERYPDLLSSTRDRQIVIRSDTGRKISGFNTNRALGSIPQLIGAKTGYTDLAGGNLAFIFDAGFGRPVLVVILGSTEEGRFEDAKKITDAILKYYQSEVAKVENGN</sequence>
<dbReference type="STRING" id="1618659.UV11_C0019G0016"/>
<dbReference type="InterPro" id="IPR001967">
    <property type="entry name" value="Peptidase_S11_N"/>
</dbReference>
<evidence type="ECO:0000313" key="12">
    <source>
        <dbReference type="Proteomes" id="UP000034036"/>
    </source>
</evidence>
<dbReference type="GO" id="GO:0008360">
    <property type="term" value="P:regulation of cell shape"/>
    <property type="evidence" value="ECO:0007669"/>
    <property type="project" value="UniProtKB-KW"/>
</dbReference>
<keyword evidence="11" id="KW-0645">Protease</keyword>
<gene>
    <name evidence="11" type="ORF">UV11_C0019G0016</name>
</gene>
<feature type="active site" description="Acyl-ester intermediate" evidence="7">
    <location>
        <position position="109"/>
    </location>
</feature>
<evidence type="ECO:0000256" key="4">
    <source>
        <dbReference type="ARBA" id="ARBA00022960"/>
    </source>
</evidence>
<organism evidence="11 12">
    <name type="scientific">Candidatus Giovannonibacteria bacterium GW2011_GWF2_42_19</name>
    <dbReference type="NCBI Taxonomy" id="1618659"/>
    <lineage>
        <taxon>Bacteria</taxon>
        <taxon>Candidatus Giovannoniibacteriota</taxon>
    </lineage>
</organism>
<dbReference type="PANTHER" id="PTHR21581:SF6">
    <property type="entry name" value="TRAFFICKING PROTEIN PARTICLE COMPLEX SUBUNIT 12"/>
    <property type="match status" value="1"/>
</dbReference>
<dbReference type="GO" id="GO:0006508">
    <property type="term" value="P:proteolysis"/>
    <property type="evidence" value="ECO:0007669"/>
    <property type="project" value="InterPro"/>
</dbReference>
<dbReference type="PRINTS" id="PR00725">
    <property type="entry name" value="DADACBPTASE1"/>
</dbReference>
<dbReference type="GO" id="GO:0009252">
    <property type="term" value="P:peptidoglycan biosynthetic process"/>
    <property type="evidence" value="ECO:0007669"/>
    <property type="project" value="UniProtKB-KW"/>
</dbReference>
<dbReference type="InterPro" id="IPR012338">
    <property type="entry name" value="Beta-lactam/transpept-like"/>
</dbReference>
<dbReference type="EMBL" id="LCDF01000019">
    <property type="protein sequence ID" value="KKS47133.1"/>
    <property type="molecule type" value="Genomic_DNA"/>
</dbReference>
<protein>
    <submittedName>
        <fullName evidence="11">Serine-type D-Ala-D-Ala carboxypeptidase</fullName>
    </submittedName>
</protein>
<dbReference type="Gene3D" id="3.40.710.10">
    <property type="entry name" value="DD-peptidase/beta-lactamase superfamily"/>
    <property type="match status" value="1"/>
</dbReference>
<evidence type="ECO:0000256" key="8">
    <source>
        <dbReference type="PIRSR" id="PIRSR618044-2"/>
    </source>
</evidence>
<evidence type="ECO:0000256" key="7">
    <source>
        <dbReference type="PIRSR" id="PIRSR618044-1"/>
    </source>
</evidence>
<evidence type="ECO:0000256" key="2">
    <source>
        <dbReference type="ARBA" id="ARBA00022729"/>
    </source>
</evidence>
<dbReference type="SUPFAM" id="SSF56601">
    <property type="entry name" value="beta-lactamase/transpeptidase-like"/>
    <property type="match status" value="1"/>
</dbReference>
<feature type="domain" description="Peptidase S11 D-alanyl-D-alanine carboxypeptidase A N-terminal" evidence="10">
    <location>
        <begin position="79"/>
        <end position="314"/>
    </location>
</feature>
<proteinExistence type="inferred from homology"/>
<evidence type="ECO:0000256" key="3">
    <source>
        <dbReference type="ARBA" id="ARBA00022801"/>
    </source>
</evidence>
<evidence type="ECO:0000256" key="9">
    <source>
        <dbReference type="RuleBase" id="RU004016"/>
    </source>
</evidence>
<dbReference type="GO" id="GO:0009002">
    <property type="term" value="F:serine-type D-Ala-D-Ala carboxypeptidase activity"/>
    <property type="evidence" value="ECO:0007669"/>
    <property type="project" value="InterPro"/>
</dbReference>
<evidence type="ECO:0000256" key="5">
    <source>
        <dbReference type="ARBA" id="ARBA00022984"/>
    </source>
</evidence>
<keyword evidence="5" id="KW-0573">Peptidoglycan synthesis</keyword>
<dbReference type="InterPro" id="IPR018044">
    <property type="entry name" value="Peptidase_S11"/>
</dbReference>
<comment type="caution">
    <text evidence="11">The sequence shown here is derived from an EMBL/GenBank/DDBJ whole genome shotgun (WGS) entry which is preliminary data.</text>
</comment>
<reference evidence="11 12" key="1">
    <citation type="journal article" date="2015" name="Nature">
        <title>rRNA introns, odd ribosomes, and small enigmatic genomes across a large radiation of phyla.</title>
        <authorList>
            <person name="Brown C.T."/>
            <person name="Hug L.A."/>
            <person name="Thomas B.C."/>
            <person name="Sharon I."/>
            <person name="Castelle C.J."/>
            <person name="Singh A."/>
            <person name="Wilkins M.J."/>
            <person name="Williams K.H."/>
            <person name="Banfield J.F."/>
        </authorList>
    </citation>
    <scope>NUCLEOTIDE SEQUENCE [LARGE SCALE GENOMIC DNA]</scope>
</reference>
<dbReference type="AlphaFoldDB" id="A0A0G1CBY3"/>
<keyword evidence="6" id="KW-0961">Cell wall biogenesis/degradation</keyword>
<keyword evidence="4" id="KW-0133">Cell shape</keyword>
<feature type="active site" evidence="7">
    <location>
        <position position="163"/>
    </location>
</feature>
<evidence type="ECO:0000256" key="1">
    <source>
        <dbReference type="ARBA" id="ARBA00007164"/>
    </source>
</evidence>
<accession>A0A0G1CBY3</accession>
<name>A0A0G1CBY3_9BACT</name>
<dbReference type="Pfam" id="PF00768">
    <property type="entry name" value="Peptidase_S11"/>
    <property type="match status" value="1"/>
</dbReference>
<feature type="binding site" evidence="8">
    <location>
        <position position="285"/>
    </location>
    <ligand>
        <name>substrate</name>
    </ligand>
</feature>